<keyword evidence="3" id="KW-1185">Reference proteome</keyword>
<dbReference type="AlphaFoldDB" id="A0A2T0LN82"/>
<proteinExistence type="predicted"/>
<gene>
    <name evidence="2" type="ORF">B0I33_111170</name>
</gene>
<feature type="compositionally biased region" description="Basic and acidic residues" evidence="1">
    <location>
        <begin position="78"/>
        <end position="88"/>
    </location>
</feature>
<feature type="region of interest" description="Disordered" evidence="1">
    <location>
        <begin position="67"/>
        <end position="88"/>
    </location>
</feature>
<comment type="caution">
    <text evidence="2">The sequence shown here is derived from an EMBL/GenBank/DDBJ whole genome shotgun (WGS) entry which is preliminary data.</text>
</comment>
<dbReference type="Proteomes" id="UP000238362">
    <property type="component" value="Unassembled WGS sequence"/>
</dbReference>
<organism evidence="2 3">
    <name type="scientific">Prauserella shujinwangii</name>
    <dbReference type="NCBI Taxonomy" id="1453103"/>
    <lineage>
        <taxon>Bacteria</taxon>
        <taxon>Bacillati</taxon>
        <taxon>Actinomycetota</taxon>
        <taxon>Actinomycetes</taxon>
        <taxon>Pseudonocardiales</taxon>
        <taxon>Pseudonocardiaceae</taxon>
        <taxon>Prauserella</taxon>
    </lineage>
</organism>
<accession>A0A2T0LN82</accession>
<protein>
    <submittedName>
        <fullName evidence="2">Uncharacterized protein</fullName>
    </submittedName>
</protein>
<evidence type="ECO:0000313" key="3">
    <source>
        <dbReference type="Proteomes" id="UP000238362"/>
    </source>
</evidence>
<evidence type="ECO:0000256" key="1">
    <source>
        <dbReference type="SAM" id="MobiDB-lite"/>
    </source>
</evidence>
<evidence type="ECO:0000313" key="2">
    <source>
        <dbReference type="EMBL" id="PRX44657.1"/>
    </source>
</evidence>
<reference evidence="2 3" key="1">
    <citation type="submission" date="2018-03" db="EMBL/GenBank/DDBJ databases">
        <title>Genomic Encyclopedia of Type Strains, Phase III (KMG-III): the genomes of soil and plant-associated and newly described type strains.</title>
        <authorList>
            <person name="Whitman W."/>
        </authorList>
    </citation>
    <scope>NUCLEOTIDE SEQUENCE [LARGE SCALE GENOMIC DNA]</scope>
    <source>
        <strain evidence="2 3">CGMCC 4.7125</strain>
    </source>
</reference>
<name>A0A2T0LN82_9PSEU</name>
<dbReference type="RefSeq" id="WP_106181315.1">
    <property type="nucleotide sequence ID" value="NZ_PVNH01000011.1"/>
</dbReference>
<dbReference type="OrthoDB" id="3634075at2"/>
<sequence length="88" mass="9335">MTTGLLTDTAERFPLGARNGIITPTAESISDSATTPFGLTLRAIPTPRSVVRVRSVDGLINMATEKLTSMSTDGSDEGDTRYDAENDS</sequence>
<dbReference type="EMBL" id="PVNH01000011">
    <property type="protein sequence ID" value="PRX44657.1"/>
    <property type="molecule type" value="Genomic_DNA"/>
</dbReference>